<comment type="similarity">
    <text evidence="3 10">Belongs to the TrpF family.</text>
</comment>
<dbReference type="RefSeq" id="WP_110019336.1">
    <property type="nucleotide sequence ID" value="NZ_QGTJ01000008.1"/>
</dbReference>
<dbReference type="EMBL" id="QGTJ01000008">
    <property type="protein sequence ID" value="PWV60235.1"/>
    <property type="molecule type" value="Genomic_DNA"/>
</dbReference>
<name>A0A317MSY0_9GAMM</name>
<comment type="caution">
    <text evidence="12">The sequence shown here is derived from an EMBL/GenBank/DDBJ whole genome shotgun (WGS) entry which is preliminary data.</text>
</comment>
<evidence type="ECO:0000259" key="11">
    <source>
        <dbReference type="Pfam" id="PF00697"/>
    </source>
</evidence>
<dbReference type="OrthoDB" id="9796196at2"/>
<keyword evidence="13" id="KW-1185">Reference proteome</keyword>
<reference evidence="12 13" key="1">
    <citation type="submission" date="2018-05" db="EMBL/GenBank/DDBJ databases">
        <title>Genomic Encyclopedia of Type Strains, Phase IV (KMG-IV): sequencing the most valuable type-strain genomes for metagenomic binning, comparative biology and taxonomic classification.</title>
        <authorList>
            <person name="Goeker M."/>
        </authorList>
    </citation>
    <scope>NUCLEOTIDE SEQUENCE [LARGE SCALE GENOMIC DNA]</scope>
    <source>
        <strain evidence="12 13">DSM 23606</strain>
    </source>
</reference>
<accession>A0A317MSY0</accession>
<dbReference type="UniPathway" id="UPA00035">
    <property type="reaction ID" value="UER00042"/>
</dbReference>
<proteinExistence type="inferred from homology"/>
<sequence>MPRTRVKICGITRPEDALACARSGVDAIGLVFAPRSARYVDIAQAQRVLAGLPPFISIVALFQNPAAEEVRSVLAALPVSCLQFHGDESETFCAAFERPYLKAVPMGAGADLRDYARRFASASALLPDSHGGERIGGTGETFDWGRIPVDCGKPIVLAGGLHAGNVAAAIRSVRPWAVDVSSGVEAAKGIKDAAAIAAFMQGVTDGDSRG</sequence>
<dbReference type="InterPro" id="IPR044643">
    <property type="entry name" value="TrpF_fam"/>
</dbReference>
<protein>
    <recommendedName>
        <fullName evidence="5 10">N-(5'-phosphoribosyl)anthranilate isomerase</fullName>
        <shortName evidence="10">PRAI</shortName>
        <ecNumber evidence="4 10">5.3.1.24</ecNumber>
    </recommendedName>
</protein>
<dbReference type="EC" id="5.3.1.24" evidence="4 10"/>
<dbReference type="HAMAP" id="MF_00135">
    <property type="entry name" value="PRAI"/>
    <property type="match status" value="1"/>
</dbReference>
<comment type="catalytic activity">
    <reaction evidence="1 10">
        <text>N-(5-phospho-beta-D-ribosyl)anthranilate = 1-(2-carboxyphenylamino)-1-deoxy-D-ribulose 5-phosphate</text>
        <dbReference type="Rhea" id="RHEA:21540"/>
        <dbReference type="ChEBI" id="CHEBI:18277"/>
        <dbReference type="ChEBI" id="CHEBI:58613"/>
        <dbReference type="EC" id="5.3.1.24"/>
    </reaction>
</comment>
<evidence type="ECO:0000256" key="3">
    <source>
        <dbReference type="ARBA" id="ARBA00007571"/>
    </source>
</evidence>
<gene>
    <name evidence="10" type="primary">trpF</name>
    <name evidence="12" type="ORF">C7443_108164</name>
</gene>
<evidence type="ECO:0000256" key="1">
    <source>
        <dbReference type="ARBA" id="ARBA00001164"/>
    </source>
</evidence>
<evidence type="ECO:0000256" key="6">
    <source>
        <dbReference type="ARBA" id="ARBA00022605"/>
    </source>
</evidence>
<dbReference type="SUPFAM" id="SSF51366">
    <property type="entry name" value="Ribulose-phoshate binding barrel"/>
    <property type="match status" value="1"/>
</dbReference>
<dbReference type="GO" id="GO:0004640">
    <property type="term" value="F:phosphoribosylanthranilate isomerase activity"/>
    <property type="evidence" value="ECO:0007669"/>
    <property type="project" value="UniProtKB-UniRule"/>
</dbReference>
<dbReference type="NCBIfam" id="NF002298">
    <property type="entry name" value="PRK01222.1-4"/>
    <property type="match status" value="1"/>
</dbReference>
<dbReference type="NCBIfam" id="NF002299">
    <property type="entry name" value="PRK01222.1-6"/>
    <property type="match status" value="1"/>
</dbReference>
<feature type="domain" description="N-(5'phosphoribosyl) anthranilate isomerase (PRAI)" evidence="11">
    <location>
        <begin position="6"/>
        <end position="201"/>
    </location>
</feature>
<dbReference type="FunFam" id="3.20.20.70:FF:000075">
    <property type="entry name" value="Tryptophan biosynthesis protein TRP1"/>
    <property type="match status" value="1"/>
</dbReference>
<evidence type="ECO:0000313" key="12">
    <source>
        <dbReference type="EMBL" id="PWV60235.1"/>
    </source>
</evidence>
<dbReference type="PANTHER" id="PTHR42894:SF1">
    <property type="entry name" value="N-(5'-PHOSPHORIBOSYL)ANTHRANILATE ISOMERASE"/>
    <property type="match status" value="1"/>
</dbReference>
<dbReference type="Pfam" id="PF00697">
    <property type="entry name" value="PRAI"/>
    <property type="match status" value="1"/>
</dbReference>
<dbReference type="AlphaFoldDB" id="A0A317MSY0"/>
<evidence type="ECO:0000313" key="13">
    <source>
        <dbReference type="Proteomes" id="UP000246569"/>
    </source>
</evidence>
<comment type="pathway">
    <text evidence="2 10">Amino-acid biosynthesis; L-tryptophan biosynthesis; L-tryptophan from chorismate: step 3/5.</text>
</comment>
<evidence type="ECO:0000256" key="9">
    <source>
        <dbReference type="ARBA" id="ARBA00023235"/>
    </source>
</evidence>
<keyword evidence="7 10" id="KW-0822">Tryptophan biosynthesis</keyword>
<keyword evidence="9 10" id="KW-0413">Isomerase</keyword>
<evidence type="ECO:0000256" key="10">
    <source>
        <dbReference type="HAMAP-Rule" id="MF_00135"/>
    </source>
</evidence>
<dbReference type="Proteomes" id="UP000246569">
    <property type="component" value="Unassembled WGS sequence"/>
</dbReference>
<keyword evidence="8 10" id="KW-0057">Aromatic amino acid biosynthesis</keyword>
<evidence type="ECO:0000256" key="8">
    <source>
        <dbReference type="ARBA" id="ARBA00023141"/>
    </source>
</evidence>
<dbReference type="InterPro" id="IPR001240">
    <property type="entry name" value="PRAI_dom"/>
</dbReference>
<dbReference type="InterPro" id="IPR013785">
    <property type="entry name" value="Aldolase_TIM"/>
</dbReference>
<dbReference type="PANTHER" id="PTHR42894">
    <property type="entry name" value="N-(5'-PHOSPHORIBOSYL)ANTHRANILATE ISOMERASE"/>
    <property type="match status" value="1"/>
</dbReference>
<organism evidence="12 13">
    <name type="scientific">Plasticicumulans acidivorans</name>
    <dbReference type="NCBI Taxonomy" id="886464"/>
    <lineage>
        <taxon>Bacteria</taxon>
        <taxon>Pseudomonadati</taxon>
        <taxon>Pseudomonadota</taxon>
        <taxon>Gammaproteobacteria</taxon>
        <taxon>Candidatus Competibacteraceae</taxon>
        <taxon>Plasticicumulans</taxon>
    </lineage>
</organism>
<dbReference type="Gene3D" id="3.20.20.70">
    <property type="entry name" value="Aldolase class I"/>
    <property type="match status" value="1"/>
</dbReference>
<dbReference type="CDD" id="cd00405">
    <property type="entry name" value="PRAI"/>
    <property type="match status" value="1"/>
</dbReference>
<evidence type="ECO:0000256" key="7">
    <source>
        <dbReference type="ARBA" id="ARBA00022822"/>
    </source>
</evidence>
<evidence type="ECO:0000256" key="4">
    <source>
        <dbReference type="ARBA" id="ARBA00012572"/>
    </source>
</evidence>
<dbReference type="GO" id="GO:0000162">
    <property type="term" value="P:L-tryptophan biosynthetic process"/>
    <property type="evidence" value="ECO:0007669"/>
    <property type="project" value="UniProtKB-UniRule"/>
</dbReference>
<evidence type="ECO:0000256" key="2">
    <source>
        <dbReference type="ARBA" id="ARBA00004664"/>
    </source>
</evidence>
<dbReference type="InterPro" id="IPR011060">
    <property type="entry name" value="RibuloseP-bd_barrel"/>
</dbReference>
<evidence type="ECO:0000256" key="5">
    <source>
        <dbReference type="ARBA" id="ARBA00022272"/>
    </source>
</evidence>
<keyword evidence="6 10" id="KW-0028">Amino-acid biosynthesis</keyword>